<feature type="transmembrane region" description="Helical" evidence="2">
    <location>
        <begin position="724"/>
        <end position="746"/>
    </location>
</feature>
<dbReference type="eggNOG" id="ENOG502SJP8">
    <property type="taxonomic scope" value="Eukaryota"/>
</dbReference>
<evidence type="ECO:0000313" key="4">
    <source>
        <dbReference type="Proteomes" id="UP000007148"/>
    </source>
</evidence>
<dbReference type="STRING" id="1109443.G4TIU9"/>
<sequence length="803" mass="89410">MSQQRSNDEDKVQSPLQGRRQRTVSSLASVTSPNAPSFQLFKHSQLYATPWDADNPEEGHQTLRPPLLPPKDERVVEDEDEQPLLGSRKSSFLLSPDARQTRFTASFSGDAIARDRDAIDDFGSVPNSANSRTEFLPPPRVRTAVRDKGSSTIWLPPRHPYFPNDFEAVDPVPIVKLLVIILLAYPIMFIATLLAQNRPIFWTRFIVGTTAAVLGFALGMELLNIGKRLLEATTWATIVHRSMYEGRTGITLADLETKSTYHYWTWRGISMLVERMLQKSTRRRNRPYDKRPWSLYVVFFIFISLLAASISFLLGRLIDITTKESWQGRTYKESTVVGDLSEEDIAAAHVHLAAQESFIQTWTLSPFGSGRQVPQPVVLQYNGQEDVYFSEVSNEFIRGGNGYGTFKMDETGNNGKIDTTVPSGDLSGYVVGSVVRYSRWGLRIQCTKLPNPTTNIVPLSPANITYAYVPQDTIMGLITTLGFQDVTWSWNSTSPPFLQGNDTVPDGIDMDQIGFVGYWWNNGVAHQFRSRPIENGNKGWGWLELEVIMIRLNTTYTPGGSFGTYSTDKSIGYDAAVCVEAIEPYVVDAYNSTSGRAGSIRIVGKGDVLRGGLNNGERSGHTLDGFDAVLNSTKKFEPFAAGHENSRGQIIKDNGRDFWWVPNPTVISWTGNSGPNNYTSLSVKDLQTSLGRADAAQMLPYLIGSKKVLGFRYDNEILAKATIFAGPTVATLGVIVFVGLLAAFSVPRLPLGIPRRDFSIFTWLAAFEGDDLVHNVVKQGVDRNMDLDELHRRYGSYKIRYGA</sequence>
<dbReference type="AlphaFoldDB" id="G4TIU9"/>
<dbReference type="OrthoDB" id="8191639at2759"/>
<feature type="transmembrane region" description="Helical" evidence="2">
    <location>
        <begin position="201"/>
        <end position="220"/>
    </location>
</feature>
<evidence type="ECO:0000256" key="1">
    <source>
        <dbReference type="SAM" id="MobiDB-lite"/>
    </source>
</evidence>
<keyword evidence="2" id="KW-0812">Transmembrane</keyword>
<reference evidence="3 4" key="1">
    <citation type="journal article" date="2011" name="PLoS Pathog.">
        <title>Endophytic Life Strategies Decoded by Genome and Transcriptome Analyses of the Mutualistic Root Symbiont Piriformospora indica.</title>
        <authorList>
            <person name="Zuccaro A."/>
            <person name="Lahrmann U."/>
            <person name="Guldener U."/>
            <person name="Langen G."/>
            <person name="Pfiffi S."/>
            <person name="Biedenkopf D."/>
            <person name="Wong P."/>
            <person name="Samans B."/>
            <person name="Grimm C."/>
            <person name="Basiewicz M."/>
            <person name="Murat C."/>
            <person name="Martin F."/>
            <person name="Kogel K.H."/>
        </authorList>
    </citation>
    <scope>NUCLEOTIDE SEQUENCE [LARGE SCALE GENOMIC DNA]</scope>
    <source>
        <strain evidence="3 4">DSM 11827</strain>
    </source>
</reference>
<name>G4TIU9_SERID</name>
<dbReference type="OMA" id="ANELTHI"/>
<dbReference type="EMBL" id="CAFZ01000111">
    <property type="protein sequence ID" value="CCA71241.1"/>
    <property type="molecule type" value="Genomic_DNA"/>
</dbReference>
<proteinExistence type="predicted"/>
<feature type="compositionally biased region" description="Basic and acidic residues" evidence="1">
    <location>
        <begin position="1"/>
        <end position="12"/>
    </location>
</feature>
<comment type="caution">
    <text evidence="3">The sequence shown here is derived from an EMBL/GenBank/DDBJ whole genome shotgun (WGS) entry which is preliminary data.</text>
</comment>
<feature type="region of interest" description="Disordered" evidence="1">
    <location>
        <begin position="1"/>
        <end position="35"/>
    </location>
</feature>
<keyword evidence="2" id="KW-1133">Transmembrane helix</keyword>
<evidence type="ECO:0000256" key="2">
    <source>
        <dbReference type="SAM" id="Phobius"/>
    </source>
</evidence>
<feature type="region of interest" description="Disordered" evidence="1">
    <location>
        <begin position="49"/>
        <end position="82"/>
    </location>
</feature>
<gene>
    <name evidence="3" type="ORF">PIIN_05179</name>
</gene>
<protein>
    <submittedName>
        <fullName evidence="3">Uncharacterized protein</fullName>
    </submittedName>
</protein>
<keyword evidence="4" id="KW-1185">Reference proteome</keyword>
<feature type="compositionally biased region" description="Polar residues" evidence="1">
    <location>
        <begin position="23"/>
        <end position="35"/>
    </location>
</feature>
<evidence type="ECO:0000313" key="3">
    <source>
        <dbReference type="EMBL" id="CCA71241.1"/>
    </source>
</evidence>
<organism evidence="3 4">
    <name type="scientific">Serendipita indica (strain DSM 11827)</name>
    <name type="common">Root endophyte fungus</name>
    <name type="synonym">Piriformospora indica</name>
    <dbReference type="NCBI Taxonomy" id="1109443"/>
    <lineage>
        <taxon>Eukaryota</taxon>
        <taxon>Fungi</taxon>
        <taxon>Dikarya</taxon>
        <taxon>Basidiomycota</taxon>
        <taxon>Agaricomycotina</taxon>
        <taxon>Agaricomycetes</taxon>
        <taxon>Sebacinales</taxon>
        <taxon>Serendipitaceae</taxon>
        <taxon>Serendipita</taxon>
    </lineage>
</organism>
<dbReference type="HOGENOM" id="CLU_017508_0_0_1"/>
<keyword evidence="2" id="KW-0472">Membrane</keyword>
<feature type="transmembrane region" description="Helical" evidence="2">
    <location>
        <begin position="174"/>
        <end position="195"/>
    </location>
</feature>
<dbReference type="InParanoid" id="G4TIU9"/>
<dbReference type="Proteomes" id="UP000007148">
    <property type="component" value="Unassembled WGS sequence"/>
</dbReference>
<feature type="transmembrane region" description="Helical" evidence="2">
    <location>
        <begin position="293"/>
        <end position="314"/>
    </location>
</feature>
<accession>G4TIU9</accession>